<comment type="caution">
    <text evidence="2">The sequence shown here is derived from an EMBL/GenBank/DDBJ whole genome shotgun (WGS) entry which is preliminary data.</text>
</comment>
<proteinExistence type="predicted"/>
<protein>
    <submittedName>
        <fullName evidence="2">Uncharacterized protein</fullName>
    </submittedName>
</protein>
<feature type="compositionally biased region" description="Basic and acidic residues" evidence="1">
    <location>
        <begin position="57"/>
        <end position="94"/>
    </location>
</feature>
<keyword evidence="3" id="KW-1185">Reference proteome</keyword>
<feature type="compositionally biased region" description="Polar residues" evidence="1">
    <location>
        <begin position="30"/>
        <end position="42"/>
    </location>
</feature>
<evidence type="ECO:0000313" key="2">
    <source>
        <dbReference type="EMBL" id="KAK8889298.1"/>
    </source>
</evidence>
<dbReference type="EMBL" id="JAPFFF010000005">
    <property type="protein sequence ID" value="KAK8889298.1"/>
    <property type="molecule type" value="Genomic_DNA"/>
</dbReference>
<organism evidence="2 3">
    <name type="scientific">Tritrichomonas musculus</name>
    <dbReference type="NCBI Taxonomy" id="1915356"/>
    <lineage>
        <taxon>Eukaryota</taxon>
        <taxon>Metamonada</taxon>
        <taxon>Parabasalia</taxon>
        <taxon>Tritrichomonadida</taxon>
        <taxon>Tritrichomonadidae</taxon>
        <taxon>Tritrichomonas</taxon>
    </lineage>
</organism>
<dbReference type="Proteomes" id="UP001470230">
    <property type="component" value="Unassembled WGS sequence"/>
</dbReference>
<reference evidence="2 3" key="1">
    <citation type="submission" date="2024-04" db="EMBL/GenBank/DDBJ databases">
        <title>Tritrichomonas musculus Genome.</title>
        <authorList>
            <person name="Alves-Ferreira E."/>
            <person name="Grigg M."/>
            <person name="Lorenzi H."/>
            <person name="Galac M."/>
        </authorList>
    </citation>
    <scope>NUCLEOTIDE SEQUENCE [LARGE SCALE GENOMIC DNA]</scope>
    <source>
        <strain evidence="2 3">EAF2021</strain>
    </source>
</reference>
<name>A0ABR2KDT7_9EUKA</name>
<evidence type="ECO:0000313" key="3">
    <source>
        <dbReference type="Proteomes" id="UP001470230"/>
    </source>
</evidence>
<feature type="region of interest" description="Disordered" evidence="1">
    <location>
        <begin position="1"/>
        <end position="95"/>
    </location>
</feature>
<evidence type="ECO:0000256" key="1">
    <source>
        <dbReference type="SAM" id="MobiDB-lite"/>
    </source>
</evidence>
<accession>A0ABR2KDT7</accession>
<sequence length="182" mass="20574">MSSWLDNIAAHVAEEEEDYESQSHIKIPPQENQSQNQTSEPPKQQEKAEQSPQEKVAPSEKTEIDHNNDEEKESPKDLKQNVGKNEPDNSKKVQEYTGTITKEMVAFDKAINSLHKRQEFYYAGSMIRTRSSVDSALEKTSRPIQTIGGLGTVSLKAKEKYDALRKNIMSLKPLCNVNPKSK</sequence>
<gene>
    <name evidence="2" type="ORF">M9Y10_034044</name>
</gene>